<dbReference type="RefSeq" id="WP_268185396.1">
    <property type="nucleotide sequence ID" value="NZ_CP113361.1"/>
</dbReference>
<proteinExistence type="predicted"/>
<dbReference type="GeneID" id="76834876"/>
<reference evidence="1" key="1">
    <citation type="submission" date="2022-11" db="EMBL/GenBank/DDBJ databases">
        <title>Complete genome sequence of Methanogenium organophilum DSM 3596.</title>
        <authorList>
            <person name="Chen S.-C."/>
            <person name="Lai S.-J."/>
            <person name="You Y.-T."/>
        </authorList>
    </citation>
    <scope>NUCLEOTIDE SEQUENCE</scope>
    <source>
        <strain evidence="1">DSM 3596</strain>
    </source>
</reference>
<gene>
    <name evidence="1" type="ORF">OU421_07200</name>
</gene>
<dbReference type="SUPFAM" id="SSF50998">
    <property type="entry name" value="Quinoprotein alcohol dehydrogenase-like"/>
    <property type="match status" value="1"/>
</dbReference>
<dbReference type="PROSITE" id="PS51257">
    <property type="entry name" value="PROKAR_LIPOPROTEIN"/>
    <property type="match status" value="1"/>
</dbReference>
<dbReference type="PANTHER" id="PTHR42754">
    <property type="entry name" value="ENDOGLUCANASE"/>
    <property type="match status" value="1"/>
</dbReference>
<keyword evidence="2" id="KW-1185">Reference proteome</keyword>
<dbReference type="EMBL" id="CP113361">
    <property type="protein sequence ID" value="WAI00223.1"/>
    <property type="molecule type" value="Genomic_DNA"/>
</dbReference>
<evidence type="ECO:0000313" key="2">
    <source>
        <dbReference type="Proteomes" id="UP001163096"/>
    </source>
</evidence>
<sequence>MKKILFLFLFIIILSAGCSRHPPQYDTEVWLYSIDESGEQNWVSCIDCKFLKTANALIEENTGNYVIGGGGISENRTASAVPMIVWVDSAGNVIQKRYYGTGDDMWITSLSKGPEGNLFAVCYSGKSLILDKNGEILHEISVNVTEPGWWASLLSPEGYVAADRVEAFSVATNGTLLWHTIFQQNSTAKSDSFLIMNDEGNYVVASPYRYEDTENTLLLELENTGAVKNRTILDIDAVFSLKENQDRNYEILGRPDISGSLYIIDKNGRILSTRPVDYNLPSTQFCKTGTCYSEPANENQIRLVKKDSAGDVLFDKQYKGGEFYDCPTAVIETHSGGYAILVRHESYE</sequence>
<dbReference type="InterPro" id="IPR011047">
    <property type="entry name" value="Quinoprotein_ADH-like_sf"/>
</dbReference>
<dbReference type="KEGG" id="mou:OU421_07200"/>
<dbReference type="PANTHER" id="PTHR42754:SF1">
    <property type="entry name" value="LIPOPROTEIN"/>
    <property type="match status" value="1"/>
</dbReference>
<accession>A0A9X9S2A0</accession>
<name>A0A9X9S2A0_METOG</name>
<organism evidence="1 2">
    <name type="scientific">Methanogenium organophilum</name>
    <dbReference type="NCBI Taxonomy" id="2199"/>
    <lineage>
        <taxon>Archaea</taxon>
        <taxon>Methanobacteriati</taxon>
        <taxon>Methanobacteriota</taxon>
        <taxon>Stenosarchaea group</taxon>
        <taxon>Methanomicrobia</taxon>
        <taxon>Methanomicrobiales</taxon>
        <taxon>Methanomicrobiaceae</taxon>
        <taxon>Methanogenium</taxon>
    </lineage>
</organism>
<evidence type="ECO:0000313" key="1">
    <source>
        <dbReference type="EMBL" id="WAI00223.1"/>
    </source>
</evidence>
<dbReference type="AlphaFoldDB" id="A0A9X9S2A0"/>
<protein>
    <submittedName>
        <fullName evidence="1">Uncharacterized protein</fullName>
    </submittedName>
</protein>
<dbReference type="Proteomes" id="UP001163096">
    <property type="component" value="Chromosome"/>
</dbReference>